<accession>A0A6N4TIM5</accession>
<evidence type="ECO:0000256" key="1">
    <source>
        <dbReference type="SAM" id="Phobius"/>
    </source>
</evidence>
<proteinExistence type="predicted"/>
<dbReference type="EMBL" id="AP019695">
    <property type="protein sequence ID" value="BBK22623.1"/>
    <property type="molecule type" value="Genomic_DNA"/>
</dbReference>
<evidence type="ECO:0000313" key="3">
    <source>
        <dbReference type="Proteomes" id="UP000464754"/>
    </source>
</evidence>
<organism evidence="2 3">
    <name type="scientific">Amedibacterium intestinale</name>
    <dbReference type="NCBI Taxonomy" id="2583452"/>
    <lineage>
        <taxon>Bacteria</taxon>
        <taxon>Bacillati</taxon>
        <taxon>Bacillota</taxon>
        <taxon>Erysipelotrichia</taxon>
        <taxon>Erysipelotrichales</taxon>
        <taxon>Erysipelotrichaceae</taxon>
        <taxon>Amedibacterium</taxon>
    </lineage>
</organism>
<dbReference type="InterPro" id="IPR045798">
    <property type="entry name" value="TrbL_Firmicutes"/>
</dbReference>
<dbReference type="Pfam" id="PF19478">
    <property type="entry name" value="TrbL_2"/>
    <property type="match status" value="1"/>
</dbReference>
<keyword evidence="3" id="KW-1185">Reference proteome</keyword>
<feature type="transmembrane region" description="Helical" evidence="1">
    <location>
        <begin position="216"/>
        <end position="239"/>
    </location>
</feature>
<dbReference type="KEGG" id="aarg:Aargi30884_15260"/>
<name>A0A6N4TIM5_9FIRM</name>
<gene>
    <name evidence="2" type="ORF">Aargi30884_15260</name>
</gene>
<dbReference type="AlphaFoldDB" id="A0A6N4TIM5"/>
<reference evidence="3" key="1">
    <citation type="submission" date="2019-05" db="EMBL/GenBank/DDBJ databases">
        <title>Complete genome sequencing of Absiella argi strain JCM 30884.</title>
        <authorList>
            <person name="Sakamoto M."/>
            <person name="Murakami T."/>
            <person name="Mori H."/>
        </authorList>
    </citation>
    <scope>NUCLEOTIDE SEQUENCE [LARGE SCALE GENOMIC DNA]</scope>
    <source>
        <strain evidence="3">JCM 30884</strain>
    </source>
</reference>
<evidence type="ECO:0000313" key="2">
    <source>
        <dbReference type="EMBL" id="BBK22623.1"/>
    </source>
</evidence>
<dbReference type="RefSeq" id="WP_163051941.1">
    <property type="nucleotide sequence ID" value="NZ_AP019695.1"/>
</dbReference>
<feature type="transmembrane region" description="Helical" evidence="1">
    <location>
        <begin position="158"/>
        <end position="178"/>
    </location>
</feature>
<protein>
    <recommendedName>
        <fullName evidence="4">TrbL/VirB6 plasmid conjugal transfer protein</fullName>
    </recommendedName>
</protein>
<evidence type="ECO:0008006" key="4">
    <source>
        <dbReference type="Google" id="ProtNLM"/>
    </source>
</evidence>
<keyword evidence="1" id="KW-0812">Transmembrane</keyword>
<feature type="transmembrane region" description="Helical" evidence="1">
    <location>
        <begin position="259"/>
        <end position="281"/>
    </location>
</feature>
<keyword evidence="1" id="KW-0472">Membrane</keyword>
<feature type="transmembrane region" description="Helical" evidence="1">
    <location>
        <begin position="51"/>
        <end position="72"/>
    </location>
</feature>
<dbReference type="Proteomes" id="UP000464754">
    <property type="component" value="Chromosome"/>
</dbReference>
<sequence>MDEIIEGLAESIGGFYSDFFSGLQEVVDIAGATPQEFNSTIWNAVSVHSPVGQAVVVVASTITALFILMELISLYNRSDVKGLDAVQMIFGVCFKAGIAILLCKNMTVIIGACFEITEGIINSIGSSMDIRNFDIDISGAVINALKDEGSFWILLKQYLIGFLGWLVNNIALVLVKAISALRFIEIYVFTAVAPLAFATFCSTEHKTIGVKFIKRMIALGLQGLFLIIICYIYTQLIVAAFPPSMDISQSEITGKMFELIGYSILVIIAAFQSGGWSKALVDVN</sequence>
<keyword evidence="1" id="KW-1133">Transmembrane helix</keyword>